<evidence type="ECO:0000313" key="2">
    <source>
        <dbReference type="EMBL" id="KAJ7617354.1"/>
    </source>
</evidence>
<dbReference type="EMBL" id="JARKIF010000021">
    <property type="protein sequence ID" value="KAJ7617354.1"/>
    <property type="molecule type" value="Genomic_DNA"/>
</dbReference>
<keyword evidence="1" id="KW-0732">Signal</keyword>
<sequence length="392" mass="43735">MAHEAMPRLPRRTVYILALVALAVLSLSRSAFTESPILETGLTLLKVQQQQPDDSLVIAESHPPPPPQPKKRVYLRAGSIGKEGLGSVLQHFKHSIVFSRALDSTLVLSSSGNWDYSTSEIFNEQLKPEDYTVDVRNACRISDHVPADDRSKLVRGLCNGEEEAERNMTRIAGLMDNCTSILDLEDIYEKDGERFGEVTEDLNGCVMDWVRERLAPTPISLAPLTYPLNRPIRVGIHIRWSDMAHKLPEGEFYFSMSMYNITRILADIRRDLGPVEVTVAMREADESVLTPLKEGGHTYTLLDSRDWVGDIRELSRCDVLLVGESSFAVLAHMVAPPGLTIVELTWFNHQKYSNSTGFGRNMVYLTDYLPATLRQGLGLPPAEAVGAEEDSL</sequence>
<gene>
    <name evidence="2" type="ORF">FB45DRAFT_1104752</name>
</gene>
<reference evidence="2" key="1">
    <citation type="submission" date="2023-03" db="EMBL/GenBank/DDBJ databases">
        <title>Massive genome expansion in bonnet fungi (Mycena s.s.) driven by repeated elements and novel gene families across ecological guilds.</title>
        <authorList>
            <consortium name="Lawrence Berkeley National Laboratory"/>
            <person name="Harder C.B."/>
            <person name="Miyauchi S."/>
            <person name="Viragh M."/>
            <person name="Kuo A."/>
            <person name="Thoen E."/>
            <person name="Andreopoulos B."/>
            <person name="Lu D."/>
            <person name="Skrede I."/>
            <person name="Drula E."/>
            <person name="Henrissat B."/>
            <person name="Morin E."/>
            <person name="Kohler A."/>
            <person name="Barry K."/>
            <person name="LaButti K."/>
            <person name="Morin E."/>
            <person name="Salamov A."/>
            <person name="Lipzen A."/>
            <person name="Mereny Z."/>
            <person name="Hegedus B."/>
            <person name="Baldrian P."/>
            <person name="Stursova M."/>
            <person name="Weitz H."/>
            <person name="Taylor A."/>
            <person name="Grigoriev I.V."/>
            <person name="Nagy L.G."/>
            <person name="Martin F."/>
            <person name="Kauserud H."/>
        </authorList>
    </citation>
    <scope>NUCLEOTIDE SEQUENCE</scope>
    <source>
        <strain evidence="2">9284</strain>
    </source>
</reference>
<name>A0AAD7FFL5_9AGAR</name>
<protein>
    <recommendedName>
        <fullName evidence="4">Membrane-associated protein</fullName>
    </recommendedName>
</protein>
<evidence type="ECO:0000256" key="1">
    <source>
        <dbReference type="SAM" id="SignalP"/>
    </source>
</evidence>
<proteinExistence type="predicted"/>
<feature type="signal peptide" evidence="1">
    <location>
        <begin position="1"/>
        <end position="33"/>
    </location>
</feature>
<feature type="chain" id="PRO_5041968146" description="Membrane-associated protein" evidence="1">
    <location>
        <begin position="34"/>
        <end position="392"/>
    </location>
</feature>
<evidence type="ECO:0008006" key="4">
    <source>
        <dbReference type="Google" id="ProtNLM"/>
    </source>
</evidence>
<keyword evidence="3" id="KW-1185">Reference proteome</keyword>
<dbReference type="AlphaFoldDB" id="A0AAD7FFL5"/>
<comment type="caution">
    <text evidence="2">The sequence shown here is derived from an EMBL/GenBank/DDBJ whole genome shotgun (WGS) entry which is preliminary data.</text>
</comment>
<organism evidence="2 3">
    <name type="scientific">Roridomyces roridus</name>
    <dbReference type="NCBI Taxonomy" id="1738132"/>
    <lineage>
        <taxon>Eukaryota</taxon>
        <taxon>Fungi</taxon>
        <taxon>Dikarya</taxon>
        <taxon>Basidiomycota</taxon>
        <taxon>Agaricomycotina</taxon>
        <taxon>Agaricomycetes</taxon>
        <taxon>Agaricomycetidae</taxon>
        <taxon>Agaricales</taxon>
        <taxon>Marasmiineae</taxon>
        <taxon>Mycenaceae</taxon>
        <taxon>Roridomyces</taxon>
    </lineage>
</organism>
<evidence type="ECO:0000313" key="3">
    <source>
        <dbReference type="Proteomes" id="UP001221142"/>
    </source>
</evidence>
<accession>A0AAD7FFL5</accession>
<dbReference type="Proteomes" id="UP001221142">
    <property type="component" value="Unassembled WGS sequence"/>
</dbReference>